<reference evidence="1 2" key="1">
    <citation type="submission" date="2021-06" db="EMBL/GenBank/DDBJ databases">
        <title>Caerostris darwini draft genome.</title>
        <authorList>
            <person name="Kono N."/>
            <person name="Arakawa K."/>
        </authorList>
    </citation>
    <scope>NUCLEOTIDE SEQUENCE [LARGE SCALE GENOMIC DNA]</scope>
</reference>
<evidence type="ECO:0000313" key="1">
    <source>
        <dbReference type="EMBL" id="GIY90334.1"/>
    </source>
</evidence>
<organism evidence="1 2">
    <name type="scientific">Caerostris darwini</name>
    <dbReference type="NCBI Taxonomy" id="1538125"/>
    <lineage>
        <taxon>Eukaryota</taxon>
        <taxon>Metazoa</taxon>
        <taxon>Ecdysozoa</taxon>
        <taxon>Arthropoda</taxon>
        <taxon>Chelicerata</taxon>
        <taxon>Arachnida</taxon>
        <taxon>Araneae</taxon>
        <taxon>Araneomorphae</taxon>
        <taxon>Entelegynae</taxon>
        <taxon>Araneoidea</taxon>
        <taxon>Araneidae</taxon>
        <taxon>Caerostris</taxon>
    </lineage>
</organism>
<keyword evidence="2" id="KW-1185">Reference proteome</keyword>
<dbReference type="AlphaFoldDB" id="A0AAV4X976"/>
<evidence type="ECO:0000313" key="2">
    <source>
        <dbReference type="Proteomes" id="UP001054837"/>
    </source>
</evidence>
<sequence>MMDAREERGEQSGRHEKCLLAYSVEICTQNRDVWPTSSCKSLMMEKISSSTAIDQAKAVSFFIDFEKILGIRELLINIATHNPNHFHGSLSGSSTKVADLVIQAQSPIRERLQQFWQIAATDNRTTSFQKLQSDFQLQEVLNKIRSFVCSAVKRPFSYFVQSITTFHNSVSAPWRNGTD</sequence>
<gene>
    <name evidence="1" type="ORF">CDAR_417101</name>
</gene>
<comment type="caution">
    <text evidence="1">The sequence shown here is derived from an EMBL/GenBank/DDBJ whole genome shotgun (WGS) entry which is preliminary data.</text>
</comment>
<proteinExistence type="predicted"/>
<accession>A0AAV4X976</accession>
<dbReference type="Proteomes" id="UP001054837">
    <property type="component" value="Unassembled WGS sequence"/>
</dbReference>
<name>A0AAV4X976_9ARAC</name>
<dbReference type="EMBL" id="BPLQ01015712">
    <property type="protein sequence ID" value="GIY90334.1"/>
    <property type="molecule type" value="Genomic_DNA"/>
</dbReference>
<protein>
    <submittedName>
        <fullName evidence="1">Uncharacterized protein</fullName>
    </submittedName>
</protein>